<gene>
    <name evidence="1" type="ORF">VST7929_01513</name>
</gene>
<evidence type="ECO:0000313" key="1">
    <source>
        <dbReference type="EMBL" id="CAH0533642.1"/>
    </source>
</evidence>
<dbReference type="RefSeq" id="WP_237466072.1">
    <property type="nucleotide sequence ID" value="NZ_CAKLDI010000001.1"/>
</dbReference>
<dbReference type="Proteomes" id="UP000838672">
    <property type="component" value="Unassembled WGS sequence"/>
</dbReference>
<keyword evidence="2" id="KW-1185">Reference proteome</keyword>
<reference evidence="1" key="1">
    <citation type="submission" date="2021-11" db="EMBL/GenBank/DDBJ databases">
        <authorList>
            <person name="Rodrigo-Torres L."/>
            <person name="Arahal R. D."/>
            <person name="Lucena T."/>
        </authorList>
    </citation>
    <scope>NUCLEOTIDE SEQUENCE</scope>
    <source>
        <strain evidence="1">CECT 7929</strain>
    </source>
</reference>
<comment type="caution">
    <text evidence="1">The sequence shown here is derived from an EMBL/GenBank/DDBJ whole genome shotgun (WGS) entry which is preliminary data.</text>
</comment>
<accession>A0ABN8DSI1</accession>
<protein>
    <submittedName>
        <fullName evidence="1">Uncharacterized protein</fullName>
    </submittedName>
</protein>
<sequence>MPLQRQAFILNAYFGELYGIAFFETMMCSHPQLNTIWQPLLAIEQFTAAQLKSALPLDKTEDATAINQAIARGQAQACEWKNLSEPQLLDTLIRWVTPYEQQYRQWQHTHPEDRTLALIADHETTLFAALQAIKKELSPAPLYTQFYQQYR</sequence>
<organism evidence="1 2">
    <name type="scientific">Vibrio stylophorae</name>
    <dbReference type="NCBI Taxonomy" id="659351"/>
    <lineage>
        <taxon>Bacteria</taxon>
        <taxon>Pseudomonadati</taxon>
        <taxon>Pseudomonadota</taxon>
        <taxon>Gammaproteobacteria</taxon>
        <taxon>Vibrionales</taxon>
        <taxon>Vibrionaceae</taxon>
        <taxon>Vibrio</taxon>
    </lineage>
</organism>
<evidence type="ECO:0000313" key="2">
    <source>
        <dbReference type="Proteomes" id="UP000838672"/>
    </source>
</evidence>
<proteinExistence type="predicted"/>
<name>A0ABN8DSI1_9VIBR</name>
<dbReference type="EMBL" id="CAKLDI010000001">
    <property type="protein sequence ID" value="CAH0533642.1"/>
    <property type="molecule type" value="Genomic_DNA"/>
</dbReference>